<dbReference type="SUPFAM" id="SSF48452">
    <property type="entry name" value="TPR-like"/>
    <property type="match status" value="1"/>
</dbReference>
<dbReference type="InterPro" id="IPR011990">
    <property type="entry name" value="TPR-like_helical_dom_sf"/>
</dbReference>
<dbReference type="InterPro" id="IPR019734">
    <property type="entry name" value="TPR_rpt"/>
</dbReference>
<name>A0A7Y3RPD3_9PROT</name>
<keyword evidence="1" id="KW-0732">Signal</keyword>
<dbReference type="AlphaFoldDB" id="A0A7Y3RPD3"/>
<protein>
    <submittedName>
        <fullName evidence="5">Tetratricopeptide repeat protein</fullName>
    </submittedName>
</protein>
<dbReference type="Gene3D" id="1.25.40.10">
    <property type="entry name" value="Tetratricopeptide repeat domain"/>
    <property type="match status" value="1"/>
</dbReference>
<evidence type="ECO:0000256" key="1">
    <source>
        <dbReference type="ARBA" id="ARBA00022729"/>
    </source>
</evidence>
<dbReference type="SMART" id="SM00028">
    <property type="entry name" value="TPR"/>
    <property type="match status" value="3"/>
</dbReference>
<dbReference type="RefSeq" id="WP_173200667.1">
    <property type="nucleotide sequence ID" value="NZ_JABFCX010000003.1"/>
</dbReference>
<feature type="coiled-coil region" evidence="3">
    <location>
        <begin position="19"/>
        <end position="46"/>
    </location>
</feature>
<proteinExistence type="predicted"/>
<evidence type="ECO:0000313" key="5">
    <source>
        <dbReference type="EMBL" id="NNU17340.1"/>
    </source>
</evidence>
<dbReference type="Pfam" id="PF13525">
    <property type="entry name" value="YfiO"/>
    <property type="match status" value="1"/>
</dbReference>
<evidence type="ECO:0000256" key="2">
    <source>
        <dbReference type="PROSITE-ProRule" id="PRU00339"/>
    </source>
</evidence>
<reference evidence="5 6" key="1">
    <citation type="submission" date="2020-05" db="EMBL/GenBank/DDBJ databases">
        <title>Parvularcula mediterraneae sp. nov., isolated from polypropylene straw from shallow seawater of the seashore of Laganas in Zakynthos island, Greece.</title>
        <authorList>
            <person name="Szabo I."/>
            <person name="Al-Omari J."/>
            <person name="Rado J."/>
            <person name="Szerdahelyi G.S."/>
        </authorList>
    </citation>
    <scope>NUCLEOTIDE SEQUENCE [LARGE SCALE GENOMIC DNA]</scope>
    <source>
        <strain evidence="5 6">ZS-1/3</strain>
    </source>
</reference>
<keyword evidence="2" id="KW-0802">TPR repeat</keyword>
<feature type="repeat" description="TPR" evidence="2">
    <location>
        <begin position="237"/>
        <end position="270"/>
    </location>
</feature>
<accession>A0A7Y3RPD3</accession>
<dbReference type="EMBL" id="JABFCX010000003">
    <property type="protein sequence ID" value="NNU17340.1"/>
    <property type="molecule type" value="Genomic_DNA"/>
</dbReference>
<keyword evidence="6" id="KW-1185">Reference proteome</keyword>
<dbReference type="PROSITE" id="PS50005">
    <property type="entry name" value="TPR"/>
    <property type="match status" value="1"/>
</dbReference>
<evidence type="ECO:0000259" key="4">
    <source>
        <dbReference type="Pfam" id="PF13525"/>
    </source>
</evidence>
<sequence>MKAFVGGLSALLFVAGGLATDAEAQNRKTRDRLEEIERQLTDLQGAVFGEDREGAPVRFQGANPDGTAPVQAGGANADLMLRIGTIESELQRINGEVERLSFMMRQQDDKLSRLISLAYPELEGEFSSGPVEARASDGITGGGPVDLVSGGDASDALPEFSDAEAAYRAGRSALLEARYDDAERAFLAITENFSDSDRAGDATYYLGETYLAQGDLGAAARVLLDFIRQYPEHERAAEAHLKLGQAFARAEKTREACRVWQRGLQEYPDMNENLRTRMSQMREATCS</sequence>
<dbReference type="Proteomes" id="UP000536835">
    <property type="component" value="Unassembled WGS sequence"/>
</dbReference>
<evidence type="ECO:0000313" key="6">
    <source>
        <dbReference type="Proteomes" id="UP000536835"/>
    </source>
</evidence>
<gene>
    <name evidence="5" type="ORF">HK107_13495</name>
</gene>
<comment type="caution">
    <text evidence="5">The sequence shown here is derived from an EMBL/GenBank/DDBJ whole genome shotgun (WGS) entry which is preliminary data.</text>
</comment>
<evidence type="ECO:0000256" key="3">
    <source>
        <dbReference type="SAM" id="Coils"/>
    </source>
</evidence>
<organism evidence="5 6">
    <name type="scientific">Parvularcula mediterranea</name>
    <dbReference type="NCBI Taxonomy" id="2732508"/>
    <lineage>
        <taxon>Bacteria</taxon>
        <taxon>Pseudomonadati</taxon>
        <taxon>Pseudomonadota</taxon>
        <taxon>Alphaproteobacteria</taxon>
        <taxon>Parvularculales</taxon>
        <taxon>Parvularculaceae</taxon>
        <taxon>Parvularcula</taxon>
    </lineage>
</organism>
<dbReference type="InterPro" id="IPR039565">
    <property type="entry name" value="BamD-like"/>
</dbReference>
<feature type="domain" description="Outer membrane lipoprotein BamD-like" evidence="4">
    <location>
        <begin position="163"/>
        <end position="252"/>
    </location>
</feature>
<keyword evidence="3" id="KW-0175">Coiled coil</keyword>